<keyword evidence="5" id="KW-0249">Electron transport</keyword>
<dbReference type="PROSITE" id="PS51379">
    <property type="entry name" value="4FE4S_FER_2"/>
    <property type="match status" value="2"/>
</dbReference>
<dbReference type="InterPro" id="IPR050572">
    <property type="entry name" value="Fe-S_Ferredoxin"/>
</dbReference>
<dbReference type="RefSeq" id="WP_221249715.1">
    <property type="nucleotide sequence ID" value="NZ_AP024355.1"/>
</dbReference>
<dbReference type="PROSITE" id="PS00198">
    <property type="entry name" value="4FE4S_FER_1"/>
    <property type="match status" value="1"/>
</dbReference>
<keyword evidence="7" id="KW-0411">Iron-sulfur</keyword>
<protein>
    <submittedName>
        <fullName evidence="9">4Fe-4S ferredoxin</fullName>
    </submittedName>
</protein>
<evidence type="ECO:0000313" key="10">
    <source>
        <dbReference type="Proteomes" id="UP001319827"/>
    </source>
</evidence>
<dbReference type="InterPro" id="IPR007160">
    <property type="entry name" value="DUF362"/>
</dbReference>
<organism evidence="9 10">
    <name type="scientific">Desulfuromonas versatilis</name>
    <dbReference type="NCBI Taxonomy" id="2802975"/>
    <lineage>
        <taxon>Bacteria</taxon>
        <taxon>Pseudomonadati</taxon>
        <taxon>Thermodesulfobacteriota</taxon>
        <taxon>Desulfuromonadia</taxon>
        <taxon>Desulfuromonadales</taxon>
        <taxon>Desulfuromonadaceae</taxon>
        <taxon>Desulfuromonas</taxon>
    </lineage>
</organism>
<dbReference type="Gene3D" id="3.40.50.11440">
    <property type="match status" value="1"/>
</dbReference>
<evidence type="ECO:0000256" key="3">
    <source>
        <dbReference type="ARBA" id="ARBA00022723"/>
    </source>
</evidence>
<dbReference type="InterPro" id="IPR017896">
    <property type="entry name" value="4Fe4S_Fe-S-bd"/>
</dbReference>
<dbReference type="EMBL" id="AP024355">
    <property type="protein sequence ID" value="BCR06340.1"/>
    <property type="molecule type" value="Genomic_DNA"/>
</dbReference>
<dbReference type="Pfam" id="PF04015">
    <property type="entry name" value="DUF362"/>
    <property type="match status" value="1"/>
</dbReference>
<dbReference type="Gene3D" id="3.30.70.20">
    <property type="match status" value="1"/>
</dbReference>
<dbReference type="SUPFAM" id="SSF54862">
    <property type="entry name" value="4Fe-4S ferredoxins"/>
    <property type="match status" value="1"/>
</dbReference>
<proteinExistence type="predicted"/>
<evidence type="ECO:0000256" key="5">
    <source>
        <dbReference type="ARBA" id="ARBA00022982"/>
    </source>
</evidence>
<dbReference type="PANTHER" id="PTHR43687">
    <property type="entry name" value="ADENYLYLSULFATE REDUCTASE, BETA SUBUNIT"/>
    <property type="match status" value="1"/>
</dbReference>
<evidence type="ECO:0000256" key="2">
    <source>
        <dbReference type="ARBA" id="ARBA00022485"/>
    </source>
</evidence>
<keyword evidence="10" id="KW-1185">Reference proteome</keyword>
<gene>
    <name evidence="9" type="ORF">DESUT3_34090</name>
</gene>
<sequence length="376" mass="40152">MSSKVHFADMRAGSRENLFEKLRRLVDAAGIMHVVGKADLTAVKVHFGEKGGHAYVRPVFLRHIVERVKELGGKPFLTDSNTLYPGERKEAVSALTCGIENGFAYAVAGAPLIMCDGLRGHSSRRVNPGGELLKSVDIGLEVLEADALIAVSHFKCHELTGFGGAIKNLGMGCSSREGKLEQHSTVAPKVAESYCTACAACLKACAHDAIRFVEGKARIDAESCVGCGRCITICEETAIKIQWNAEAPLVMRKMAEYAKGALYGKGGKGLFVNFITQVSPACDCYGHSDAAIVADIGILASSDPVALDQACADLVNQAQGLPGTALRSGLEPGGDKFRGVHPEIDWEVTLEHAEKIGLGSRSYELLRLEPKNSKGW</sequence>
<evidence type="ECO:0000313" key="9">
    <source>
        <dbReference type="EMBL" id="BCR06340.1"/>
    </source>
</evidence>
<keyword evidence="3" id="KW-0479">Metal-binding</keyword>
<evidence type="ECO:0000256" key="1">
    <source>
        <dbReference type="ARBA" id="ARBA00022448"/>
    </source>
</evidence>
<keyword evidence="6" id="KW-0408">Iron</keyword>
<dbReference type="PANTHER" id="PTHR43687:SF6">
    <property type="entry name" value="L-ASPARTATE SEMIALDEHYDE SULFURTRANSFERASE IRON-SULFUR SUBUNIT"/>
    <property type="match status" value="1"/>
</dbReference>
<reference evidence="9 10" key="1">
    <citation type="journal article" date="2016" name="C (Basel)">
        <title>Selective Growth of and Electricity Production by Marine Exoelectrogenic Bacteria in Self-Aggregated Hydrogel of Microbially Reduced Graphene Oxide.</title>
        <authorList>
            <person name="Yoshida N."/>
            <person name="Goto Y."/>
            <person name="Miyata Y."/>
        </authorList>
    </citation>
    <scope>NUCLEOTIDE SEQUENCE [LARGE SCALE GENOMIC DNA]</scope>
    <source>
        <strain evidence="9 10">NIT-T3</strain>
    </source>
</reference>
<keyword evidence="1" id="KW-0813">Transport</keyword>
<evidence type="ECO:0000256" key="6">
    <source>
        <dbReference type="ARBA" id="ARBA00023004"/>
    </source>
</evidence>
<dbReference type="Proteomes" id="UP001319827">
    <property type="component" value="Chromosome"/>
</dbReference>
<reference evidence="9 10" key="2">
    <citation type="journal article" date="2021" name="Int. J. Syst. Evol. Microbiol.">
        <title>Isolation and Polyphasic Characterization of Desulfuromonas versatilis sp. Nov., an Electrogenic Bacteria Capable of Versatile Metabolism Isolated from a Graphene Oxide-Reducing Enrichment Culture.</title>
        <authorList>
            <person name="Xie L."/>
            <person name="Yoshida N."/>
            <person name="Ishii S."/>
            <person name="Meng L."/>
        </authorList>
    </citation>
    <scope>NUCLEOTIDE SEQUENCE [LARGE SCALE GENOMIC DNA]</scope>
    <source>
        <strain evidence="9 10">NIT-T3</strain>
    </source>
</reference>
<keyword evidence="4" id="KW-0677">Repeat</keyword>
<name>A0ABM8HWM5_9BACT</name>
<evidence type="ECO:0000259" key="8">
    <source>
        <dbReference type="PROSITE" id="PS51379"/>
    </source>
</evidence>
<dbReference type="InterPro" id="IPR017900">
    <property type="entry name" value="4Fe4S_Fe_S_CS"/>
</dbReference>
<feature type="domain" description="4Fe-4S ferredoxin-type" evidence="8">
    <location>
        <begin position="215"/>
        <end position="244"/>
    </location>
</feature>
<keyword evidence="2" id="KW-0004">4Fe-4S</keyword>
<accession>A0ABM8HWM5</accession>
<dbReference type="Pfam" id="PF12838">
    <property type="entry name" value="Fer4_7"/>
    <property type="match status" value="1"/>
</dbReference>
<evidence type="ECO:0000256" key="4">
    <source>
        <dbReference type="ARBA" id="ARBA00022737"/>
    </source>
</evidence>
<evidence type="ECO:0000256" key="7">
    <source>
        <dbReference type="ARBA" id="ARBA00023014"/>
    </source>
</evidence>
<feature type="domain" description="4Fe-4S ferredoxin-type" evidence="8">
    <location>
        <begin position="186"/>
        <end position="214"/>
    </location>
</feature>